<evidence type="ECO:0000313" key="3">
    <source>
        <dbReference type="Proteomes" id="UP001596978"/>
    </source>
</evidence>
<name>A0ABW3CWX7_9FLAO</name>
<keyword evidence="3" id="KW-1185">Reference proteome</keyword>
<evidence type="ECO:0000313" key="2">
    <source>
        <dbReference type="EMBL" id="MFD0861364.1"/>
    </source>
</evidence>
<dbReference type="Proteomes" id="UP001596978">
    <property type="component" value="Unassembled WGS sequence"/>
</dbReference>
<gene>
    <name evidence="2" type="ORF">ACFQ1M_04030</name>
</gene>
<reference evidence="3" key="1">
    <citation type="journal article" date="2019" name="Int. J. Syst. Evol. Microbiol.">
        <title>The Global Catalogue of Microorganisms (GCM) 10K type strain sequencing project: providing services to taxonomists for standard genome sequencing and annotation.</title>
        <authorList>
            <consortium name="The Broad Institute Genomics Platform"/>
            <consortium name="The Broad Institute Genome Sequencing Center for Infectious Disease"/>
            <person name="Wu L."/>
            <person name="Ma J."/>
        </authorList>
    </citation>
    <scope>NUCLEOTIDE SEQUENCE [LARGE SCALE GENOMIC DNA]</scope>
    <source>
        <strain evidence="3">CCUG 62952</strain>
    </source>
</reference>
<dbReference type="Pfam" id="PF07766">
    <property type="entry name" value="LETM1_RBD"/>
    <property type="match status" value="1"/>
</dbReference>
<dbReference type="RefSeq" id="WP_386404238.1">
    <property type="nucleotide sequence ID" value="NZ_JBHTJH010000004.1"/>
</dbReference>
<dbReference type="NCBIfam" id="NF040639">
    <property type="entry name" value="LETM1_rel_film"/>
    <property type="match status" value="1"/>
</dbReference>
<proteinExistence type="predicted"/>
<dbReference type="InterPro" id="IPR033122">
    <property type="entry name" value="LETM1-like_RBD"/>
</dbReference>
<accession>A0ABW3CWX7</accession>
<evidence type="ECO:0000259" key="1">
    <source>
        <dbReference type="Pfam" id="PF07766"/>
    </source>
</evidence>
<sequence length="396" mass="45696">MNPSSAGWIKKLWKLLDEGDAFNGISLNSYYHRLRHSGFIYGTNVSPWLSLKTDHSLTEEEVTKVNLLLALLFTYKQHHPKIDAKRAVSHILEFYKDLKAKKLTMIDKIIAGNKQLVQLEKVLHYRVQANQNIFTRNFSNIITNALLFVDVLAFKAFINGNKEVESYAENLEQSITSVILNALNAKEEKTNYDELLVKLLQSSLRYHQIPEQHSVADLCALVAPYRNTLERLYIMDMAAMAVWNDKALDKREHHFIWALGKDLEIEEEEISFAISFVHGFIMQHQDKISFFNHSNPVKHFYDQSSKMVNMLILRNRKRLTKELTESRELLVLLSKSTSKELDETEKQKVREQLLDICKTIPSLAIFALPGGTVLLPILIKFIPKLLPSAFDDNRVE</sequence>
<organism evidence="2 3">
    <name type="scientific">Sungkyunkwania multivorans</name>
    <dbReference type="NCBI Taxonomy" id="1173618"/>
    <lineage>
        <taxon>Bacteria</taxon>
        <taxon>Pseudomonadati</taxon>
        <taxon>Bacteroidota</taxon>
        <taxon>Flavobacteriia</taxon>
        <taxon>Flavobacteriales</taxon>
        <taxon>Flavobacteriaceae</taxon>
        <taxon>Sungkyunkwania</taxon>
    </lineage>
</organism>
<feature type="domain" description="Letm1 RBD" evidence="1">
    <location>
        <begin position="343"/>
        <end position="393"/>
    </location>
</feature>
<comment type="caution">
    <text evidence="2">The sequence shown here is derived from an EMBL/GenBank/DDBJ whole genome shotgun (WGS) entry which is preliminary data.</text>
</comment>
<dbReference type="EMBL" id="JBHTJH010000004">
    <property type="protein sequence ID" value="MFD0861364.1"/>
    <property type="molecule type" value="Genomic_DNA"/>
</dbReference>
<protein>
    <submittedName>
        <fullName evidence="2">LETM1-related biofilm-associated protein</fullName>
    </submittedName>
</protein>